<evidence type="ECO:0000256" key="20">
    <source>
        <dbReference type="SAM" id="MobiDB-lite"/>
    </source>
</evidence>
<dbReference type="Proteomes" id="UP000646548">
    <property type="component" value="Unassembled WGS sequence"/>
</dbReference>
<dbReference type="GO" id="GO:0003676">
    <property type="term" value="F:nucleic acid binding"/>
    <property type="evidence" value="ECO:0007669"/>
    <property type="project" value="InterPro"/>
</dbReference>
<evidence type="ECO:0000256" key="19">
    <source>
        <dbReference type="SAM" id="Coils"/>
    </source>
</evidence>
<accession>A0A834EVY5</accession>
<dbReference type="FunFam" id="3.30.40.10:FF:000159">
    <property type="entry name" value="BRCA1-associated protein-like"/>
    <property type="match status" value="1"/>
</dbReference>
<feature type="coiled-coil region" evidence="19">
    <location>
        <begin position="485"/>
        <end position="568"/>
    </location>
</feature>
<dbReference type="InterPro" id="IPR047243">
    <property type="entry name" value="RING-H2_BRAP2"/>
</dbReference>
<reference evidence="23" key="1">
    <citation type="journal article" name="BMC Genomics">
        <title>Long-read sequencing and de novo genome assembly of marine medaka (Oryzias melastigma).</title>
        <authorList>
            <person name="Liang P."/>
            <person name="Saqib H.S.A."/>
            <person name="Ni X."/>
            <person name="Shen Y."/>
        </authorList>
    </citation>
    <scope>NUCLEOTIDE SEQUENCE</scope>
    <source>
        <strain evidence="23">Bigg-433</strain>
    </source>
</reference>
<dbReference type="GO" id="GO:0061630">
    <property type="term" value="F:ubiquitin protein ligase activity"/>
    <property type="evidence" value="ECO:0007669"/>
    <property type="project" value="UniProtKB-EC"/>
</dbReference>
<dbReference type="InterPro" id="IPR012677">
    <property type="entry name" value="Nucleotide-bd_a/b_plait_sf"/>
</dbReference>
<dbReference type="EMBL" id="WKFB01001031">
    <property type="protein sequence ID" value="KAF6715700.1"/>
    <property type="molecule type" value="Genomic_DNA"/>
</dbReference>
<dbReference type="SMART" id="SM00290">
    <property type="entry name" value="ZnF_UBP"/>
    <property type="match status" value="1"/>
</dbReference>
<dbReference type="GO" id="GO:0008270">
    <property type="term" value="F:zinc ion binding"/>
    <property type="evidence" value="ECO:0007669"/>
    <property type="project" value="UniProtKB-KW"/>
</dbReference>
<evidence type="ECO:0000256" key="16">
    <source>
        <dbReference type="ARBA" id="ARBA00079145"/>
    </source>
</evidence>
<dbReference type="CDD" id="cd12718">
    <property type="entry name" value="RRM_BRAP2"/>
    <property type="match status" value="1"/>
</dbReference>
<feature type="compositionally biased region" description="Basic residues" evidence="20">
    <location>
        <begin position="630"/>
        <end position="640"/>
    </location>
</feature>
<sequence length="640" mass="71763">MSVSLVVVRLEIADQSPPPRGFQYCAVEGMSEEQLQEKALGLAKLSLNGKSELERAAVLHQHIGSRAMGDMVIETFEAGQGSDVEPHSSPQDAHAEPEGPGGAELSPVDSAAKETAPDSPSKQLPDQISFFSGNPSVEIVHGIMHLYKTKDLLTCAVSRTSRGRENVGVILDARLTLSALIGCTIKPLTWSSLQIISDESEENVRRSAMVCILTVPATMTSHDLMKLMAPFNDVMEHMKIIRDSTPNQYMVLIKFCSQADADSFYATCNGRQFNSIEEAVCQVVYVERAEVIKSQEGASLPVMELTELPKCTVCLERMDESVNGVLTTLCNHSFHSQCLQRWEDASCPVCRYCQTPEPVEENKCFECGVQENLWICLICGHIGCGRYVSRHAYKHFEETQHTYAMQLTNHRVWDYAGDNYVHRLVASKTDGKMVQFECEGDTCQDEKIDALQLEYSYLLTSQLESQRIYWENKIVHLEKETAEEINNMKAKFKETLERCDNLEQRLGEISKERQSLEKKSTQLNGRVLKLSQELKEEQEMNRCLRANQAQLQAQLAEEERKAKESGERKDTVIAELQEQLRDVMFYLETQQKIEQLSSEARSEIQDGHIDIPAGPADGVGSADAGPSSGRGRRGRGRKRK</sequence>
<evidence type="ECO:0000256" key="10">
    <source>
        <dbReference type="ARBA" id="ARBA00022786"/>
    </source>
</evidence>
<keyword evidence="10" id="KW-0833">Ubl conjugation pathway</keyword>
<evidence type="ECO:0000256" key="12">
    <source>
        <dbReference type="ARBA" id="ARBA00023054"/>
    </source>
</evidence>
<dbReference type="SUPFAM" id="SSF54928">
    <property type="entry name" value="RNA-binding domain, RBD"/>
    <property type="match status" value="1"/>
</dbReference>
<comment type="pathway">
    <text evidence="3">Protein modification; protein ubiquitination.</text>
</comment>
<dbReference type="InterPro" id="IPR013083">
    <property type="entry name" value="Znf_RING/FYVE/PHD"/>
</dbReference>
<dbReference type="PANTHER" id="PTHR24007">
    <property type="entry name" value="BRCA1-ASSOCIATED PROTEIN"/>
    <property type="match status" value="1"/>
</dbReference>
<dbReference type="Pfam" id="PF13639">
    <property type="entry name" value="zf-RING_2"/>
    <property type="match status" value="1"/>
</dbReference>
<evidence type="ECO:0000313" key="24">
    <source>
        <dbReference type="Proteomes" id="UP000646548"/>
    </source>
</evidence>
<keyword evidence="8" id="KW-0479">Metal-binding</keyword>
<dbReference type="InterPro" id="IPR001841">
    <property type="entry name" value="Znf_RING"/>
</dbReference>
<dbReference type="Pfam" id="PF02148">
    <property type="entry name" value="zf-UBP"/>
    <property type="match status" value="1"/>
</dbReference>
<evidence type="ECO:0000256" key="15">
    <source>
        <dbReference type="ARBA" id="ARBA00077777"/>
    </source>
</evidence>
<dbReference type="GO" id="GO:0007265">
    <property type="term" value="P:Ras protein signal transduction"/>
    <property type="evidence" value="ECO:0007669"/>
    <property type="project" value="TreeGrafter"/>
</dbReference>
<feature type="domain" description="RING-type" evidence="21">
    <location>
        <begin position="311"/>
        <end position="351"/>
    </location>
</feature>
<evidence type="ECO:0000256" key="18">
    <source>
        <dbReference type="PROSITE-ProRule" id="PRU00502"/>
    </source>
</evidence>
<evidence type="ECO:0000313" key="23">
    <source>
        <dbReference type="EMBL" id="KAF6715700.1"/>
    </source>
</evidence>
<dbReference type="Gene3D" id="3.30.40.10">
    <property type="entry name" value="Zinc/RING finger domain, C3HC4 (zinc finger)"/>
    <property type="match status" value="2"/>
</dbReference>
<evidence type="ECO:0000256" key="3">
    <source>
        <dbReference type="ARBA" id="ARBA00004906"/>
    </source>
</evidence>
<dbReference type="GO" id="GO:0016567">
    <property type="term" value="P:protein ubiquitination"/>
    <property type="evidence" value="ECO:0007669"/>
    <property type="project" value="TreeGrafter"/>
</dbReference>
<comment type="catalytic activity">
    <reaction evidence="1">
        <text>S-ubiquitinyl-[E2 ubiquitin-conjugating enzyme]-L-cysteine + [acceptor protein]-L-lysine = [E2 ubiquitin-conjugating enzyme]-L-cysteine + N(6)-ubiquitinyl-[acceptor protein]-L-lysine.</text>
        <dbReference type="EC" id="2.3.2.27"/>
    </reaction>
</comment>
<keyword evidence="7" id="KW-0808">Transferase</keyword>
<evidence type="ECO:0000256" key="14">
    <source>
        <dbReference type="ARBA" id="ARBA00068523"/>
    </source>
</evidence>
<feature type="region of interest" description="Disordered" evidence="20">
    <location>
        <begin position="596"/>
        <end position="640"/>
    </location>
</feature>
<dbReference type="PROSITE" id="PS50089">
    <property type="entry name" value="ZF_RING_2"/>
    <property type="match status" value="1"/>
</dbReference>
<keyword evidence="6" id="KW-0597">Phosphoprotein</keyword>
<dbReference type="PROSITE" id="PS50271">
    <property type="entry name" value="ZF_UBP"/>
    <property type="match status" value="1"/>
</dbReference>
<comment type="function">
    <text evidence="13">Negatively regulates MAP kinase activation by limiting the formation of Raf/MEK complexes probably by inactivation of the KSR1 scaffold protein. Also acts as a Ras responsive E3 ubiquitin ligase that, on activation of Ras, is modified by auto-polyubiquitination resulting in the release of inhibition of Raf/MEK complex formation. May also act as a cytoplasmic retention protein with a role in regulating nuclear transport.</text>
</comment>
<evidence type="ECO:0000256" key="2">
    <source>
        <dbReference type="ARBA" id="ARBA00004496"/>
    </source>
</evidence>
<evidence type="ECO:0000256" key="8">
    <source>
        <dbReference type="ARBA" id="ARBA00022723"/>
    </source>
</evidence>
<feature type="region of interest" description="Disordered" evidence="20">
    <location>
        <begin position="80"/>
        <end position="127"/>
    </location>
</feature>
<dbReference type="CDD" id="cd16457">
    <property type="entry name" value="RING-H2_BRAP2"/>
    <property type="match status" value="1"/>
</dbReference>
<dbReference type="GO" id="GO:0005737">
    <property type="term" value="C:cytoplasm"/>
    <property type="evidence" value="ECO:0007669"/>
    <property type="project" value="UniProtKB-SubCell"/>
</dbReference>
<evidence type="ECO:0000256" key="17">
    <source>
        <dbReference type="ARBA" id="ARBA00080166"/>
    </source>
</evidence>
<evidence type="ECO:0000259" key="21">
    <source>
        <dbReference type="PROSITE" id="PS50089"/>
    </source>
</evidence>
<evidence type="ECO:0000256" key="5">
    <source>
        <dbReference type="ARBA" id="ARBA00022490"/>
    </source>
</evidence>
<keyword evidence="12 19" id="KW-0175">Coiled coil</keyword>
<feature type="compositionally biased region" description="Basic and acidic residues" evidence="20">
    <location>
        <begin position="600"/>
        <end position="609"/>
    </location>
</feature>
<dbReference type="AlphaFoldDB" id="A0A834EVY5"/>
<comment type="caution">
    <text evidence="23">The sequence shown here is derived from an EMBL/GenBank/DDBJ whole genome shotgun (WGS) entry which is preliminary data.</text>
</comment>
<keyword evidence="11" id="KW-0862">Zinc</keyword>
<dbReference type="InterPro" id="IPR011422">
    <property type="entry name" value="BRAP2/ETP1_RRM"/>
</dbReference>
<evidence type="ECO:0000256" key="1">
    <source>
        <dbReference type="ARBA" id="ARBA00000900"/>
    </source>
</evidence>
<dbReference type="EC" id="2.3.2.27" evidence="4"/>
<keyword evidence="9 18" id="KW-0863">Zinc-finger</keyword>
<evidence type="ECO:0000256" key="7">
    <source>
        <dbReference type="ARBA" id="ARBA00022679"/>
    </source>
</evidence>
<dbReference type="SMART" id="SM00184">
    <property type="entry name" value="RING"/>
    <property type="match status" value="1"/>
</dbReference>
<dbReference type="GO" id="GO:0008139">
    <property type="term" value="F:nuclear localization sequence binding"/>
    <property type="evidence" value="ECO:0007669"/>
    <property type="project" value="UniProtKB-ARBA"/>
</dbReference>
<dbReference type="InterPro" id="IPR001607">
    <property type="entry name" value="Znf_UBP"/>
</dbReference>
<gene>
    <name evidence="23" type="ORF">FQA47_013116</name>
</gene>
<keyword evidence="5" id="KW-0963">Cytoplasm</keyword>
<dbReference type="PANTHER" id="PTHR24007:SF7">
    <property type="entry name" value="BRCA1-ASSOCIATED PROTEIN"/>
    <property type="match status" value="1"/>
</dbReference>
<comment type="subcellular location">
    <subcellularLocation>
        <location evidence="2">Cytoplasm</location>
    </subcellularLocation>
</comment>
<evidence type="ECO:0000256" key="9">
    <source>
        <dbReference type="ARBA" id="ARBA00022771"/>
    </source>
</evidence>
<proteinExistence type="predicted"/>
<dbReference type="InterPro" id="IPR034932">
    <property type="entry name" value="BRAP2_RRM"/>
</dbReference>
<evidence type="ECO:0000256" key="4">
    <source>
        <dbReference type="ARBA" id="ARBA00012483"/>
    </source>
</evidence>
<evidence type="ECO:0000259" key="22">
    <source>
        <dbReference type="PROSITE" id="PS50271"/>
    </source>
</evidence>
<dbReference type="Gene3D" id="3.30.70.330">
    <property type="match status" value="1"/>
</dbReference>
<evidence type="ECO:0000256" key="11">
    <source>
        <dbReference type="ARBA" id="ARBA00022833"/>
    </source>
</evidence>
<dbReference type="InterPro" id="IPR035979">
    <property type="entry name" value="RBD_domain_sf"/>
</dbReference>
<dbReference type="SUPFAM" id="SSF57850">
    <property type="entry name" value="RING/U-box"/>
    <property type="match status" value="2"/>
</dbReference>
<feature type="domain" description="UBP-type" evidence="22">
    <location>
        <begin position="348"/>
        <end position="440"/>
    </location>
</feature>
<dbReference type="Pfam" id="PF07576">
    <property type="entry name" value="BRAP2"/>
    <property type="match status" value="1"/>
</dbReference>
<evidence type="ECO:0000256" key="13">
    <source>
        <dbReference type="ARBA" id="ARBA00053069"/>
    </source>
</evidence>
<protein>
    <recommendedName>
        <fullName evidence="14">BRCA1-associated protein</fullName>
        <ecNumber evidence="4">2.3.2.27</ecNumber>
    </recommendedName>
    <alternativeName>
        <fullName evidence="15">BRAP2</fullName>
    </alternativeName>
    <alternativeName>
        <fullName evidence="17">Impedes mitogenic signal propagation</fullName>
    </alternativeName>
    <alternativeName>
        <fullName evidence="16">RING-type E3 ubiquitin transferase BRAP2</fullName>
    </alternativeName>
</protein>
<organism evidence="23 24">
    <name type="scientific">Oryzias melastigma</name>
    <name type="common">Marine medaka</name>
    <dbReference type="NCBI Taxonomy" id="30732"/>
    <lineage>
        <taxon>Eukaryota</taxon>
        <taxon>Metazoa</taxon>
        <taxon>Chordata</taxon>
        <taxon>Craniata</taxon>
        <taxon>Vertebrata</taxon>
        <taxon>Euteleostomi</taxon>
        <taxon>Actinopterygii</taxon>
        <taxon>Neopterygii</taxon>
        <taxon>Teleostei</taxon>
        <taxon>Neoteleostei</taxon>
        <taxon>Acanthomorphata</taxon>
        <taxon>Ovalentaria</taxon>
        <taxon>Atherinomorphae</taxon>
        <taxon>Beloniformes</taxon>
        <taxon>Adrianichthyidae</taxon>
        <taxon>Oryziinae</taxon>
        <taxon>Oryzias</taxon>
    </lineage>
</organism>
<dbReference type="FunFam" id="3.30.40.10:FF:000206">
    <property type="entry name" value="BRCA1-associated protein isoform X1"/>
    <property type="match status" value="1"/>
</dbReference>
<feature type="compositionally biased region" description="Polar residues" evidence="20">
    <location>
        <begin position="118"/>
        <end position="127"/>
    </location>
</feature>
<evidence type="ECO:0000256" key="6">
    <source>
        <dbReference type="ARBA" id="ARBA00022553"/>
    </source>
</evidence>
<name>A0A834EVY5_ORYME</name>